<evidence type="ECO:0000313" key="3">
    <source>
        <dbReference type="EMBL" id="SFL29664.1"/>
    </source>
</evidence>
<reference evidence="4" key="1">
    <citation type="submission" date="2016-10" db="EMBL/GenBank/DDBJ databases">
        <authorList>
            <person name="Varghese N."/>
            <person name="Submissions S."/>
        </authorList>
    </citation>
    <scope>NUCLEOTIDE SEQUENCE [LARGE SCALE GENOMIC DNA]</scope>
    <source>
        <strain evidence="4">MO64</strain>
    </source>
</reference>
<protein>
    <recommendedName>
        <fullName evidence="2">Toxin VasX N-terminal region domain-containing protein</fullName>
    </recommendedName>
</protein>
<accession>A0A1I4GHV9</accession>
<dbReference type="NCBIfam" id="NF041559">
    <property type="entry name" value="BTH_I2691_fam"/>
    <property type="match status" value="1"/>
</dbReference>
<dbReference type="InterPro" id="IPR046864">
    <property type="entry name" value="VasX_N"/>
</dbReference>
<dbReference type="EMBL" id="FOSR01000027">
    <property type="protein sequence ID" value="SFL29664.1"/>
    <property type="molecule type" value="Genomic_DNA"/>
</dbReference>
<evidence type="ECO:0000313" key="4">
    <source>
        <dbReference type="Proteomes" id="UP000198725"/>
    </source>
</evidence>
<keyword evidence="1" id="KW-0472">Membrane</keyword>
<proteinExistence type="predicted"/>
<evidence type="ECO:0000259" key="2">
    <source>
        <dbReference type="Pfam" id="PF20249"/>
    </source>
</evidence>
<keyword evidence="1" id="KW-1133">Transmembrane helix</keyword>
<dbReference type="Proteomes" id="UP000198725">
    <property type="component" value="Unassembled WGS sequence"/>
</dbReference>
<name>A0A1I4GHV9_9GAMM</name>
<dbReference type="AlphaFoldDB" id="A0A1I4GHV9"/>
<dbReference type="InterPro" id="IPR048126">
    <property type="entry name" value="Toxin_VasX"/>
</dbReference>
<dbReference type="Pfam" id="PF20249">
    <property type="entry name" value="VasX_N"/>
    <property type="match status" value="1"/>
</dbReference>
<gene>
    <name evidence="3" type="ORF">SAMN05192579_1273</name>
</gene>
<sequence length="881" mass="95030">MTTSIPPCKFCEKKGLPLLLVRYGVAPTKTYGYNKFSALPPDATPYLGKPEVTLDAAETIYTGRRLRAGYLYVYYEAHHHWEAYAVDKEGCLSAVPLTDETPPAGDRFHAACARDATKVANASVLTIQDPETAGKIWVGFSDAWWTKAVRDDNASVAVRKKHMRDIDVTAWFHGGKPGGKQPAHSFQVMNVDMMVAEYAMPLIDGTIAFNFSPFGFHPQSANTLKQECEALVEGKGLVLALEDPVGIAQELPAYMNSRWAAFSAPYARQTTVDAELTQIQQAVERQAEEDLFKAKRQAHMDMLMLPGGDKPMPNTALLLPSYRKMAQPILDETISAAELKQARDEAWKRYAAAIDHGKRQAYRKQFDSASNQYNAQWMVPLAMAHAGWMKSAALAAVFDHHFDPHDINTGTGFTAVFAACILGTGGYGASLKQYSQWLQAGLAAKNLLWRALTYNHPQLAATAATTKPESGSIKADPWKGLFETYAAVAGHLRYAGEHARKALEAQSAVSELIGELGAPFVDALRQRGEAGDNLIAVLGMHAGMPVRRVEITGTRRQVYQQAYANLQELQPLSMAGDAASRAEALDHRMRVLDAEMKQAGLSLDGKVRSWSLLLDAGAADPQALANLTPATQAAIAAERVKLVSPAPSDIAVPISVDSYAGKALRFMKTPGFIAPVAAMFAVLGWSNALDDERKALKSEQYRAMATLVAAYAGLTASAFEVVKVSVEGAAERKLPLLGPMAEQLSGRFLRFVSVGGAGAGAVGMLIATVVDLVNAKKAWSDDELGMVTLYIARTLMEVAMTASLGWSFGTLLATGTAAELFGGPVVWVITGCIVVVSIIIDLTKDPETLQWARHCYFGGAADYGSDSVREQGDFASAIAAT</sequence>
<feature type="transmembrane region" description="Helical" evidence="1">
    <location>
        <begin position="794"/>
        <end position="813"/>
    </location>
</feature>
<feature type="transmembrane region" description="Helical" evidence="1">
    <location>
        <begin position="825"/>
        <end position="843"/>
    </location>
</feature>
<keyword evidence="1" id="KW-0812">Transmembrane</keyword>
<keyword evidence="4" id="KW-1185">Reference proteome</keyword>
<organism evidence="3 4">
    <name type="scientific">Rhodanobacter glycinis</name>
    <dbReference type="NCBI Taxonomy" id="582702"/>
    <lineage>
        <taxon>Bacteria</taxon>
        <taxon>Pseudomonadati</taxon>
        <taxon>Pseudomonadota</taxon>
        <taxon>Gammaproteobacteria</taxon>
        <taxon>Lysobacterales</taxon>
        <taxon>Rhodanobacteraceae</taxon>
        <taxon>Rhodanobacter</taxon>
    </lineage>
</organism>
<feature type="transmembrane region" description="Helical" evidence="1">
    <location>
        <begin position="748"/>
        <end position="773"/>
    </location>
</feature>
<feature type="transmembrane region" description="Helical" evidence="1">
    <location>
        <begin position="672"/>
        <end position="689"/>
    </location>
</feature>
<dbReference type="RefSeq" id="WP_092705323.1">
    <property type="nucleotide sequence ID" value="NZ_FOSR01000027.1"/>
</dbReference>
<feature type="domain" description="Toxin VasX N-terminal region" evidence="2">
    <location>
        <begin position="8"/>
        <end position="172"/>
    </location>
</feature>
<dbReference type="CDD" id="cd20707">
    <property type="entry name" value="MIX_III"/>
    <property type="match status" value="1"/>
</dbReference>
<evidence type="ECO:0000256" key="1">
    <source>
        <dbReference type="SAM" id="Phobius"/>
    </source>
</evidence>